<dbReference type="AlphaFoldDB" id="A0A9W6WDK3"/>
<organism evidence="5 6">
    <name type="scientific">Actinorhabdospora filicis</name>
    <dbReference type="NCBI Taxonomy" id="1785913"/>
    <lineage>
        <taxon>Bacteria</taxon>
        <taxon>Bacillati</taxon>
        <taxon>Actinomycetota</taxon>
        <taxon>Actinomycetes</taxon>
        <taxon>Micromonosporales</taxon>
        <taxon>Micromonosporaceae</taxon>
        <taxon>Actinorhabdospora</taxon>
    </lineage>
</organism>
<keyword evidence="1" id="KW-0805">Transcription regulation</keyword>
<dbReference type="SUPFAM" id="SSF47413">
    <property type="entry name" value="lambda repressor-like DNA-binding domains"/>
    <property type="match status" value="1"/>
</dbReference>
<dbReference type="PANTHER" id="PTHR30146:SF153">
    <property type="entry name" value="LACTOSE OPERON REPRESSOR"/>
    <property type="match status" value="1"/>
</dbReference>
<dbReference type="InterPro" id="IPR028082">
    <property type="entry name" value="Peripla_BP_I"/>
</dbReference>
<evidence type="ECO:0000313" key="6">
    <source>
        <dbReference type="Proteomes" id="UP001165079"/>
    </source>
</evidence>
<evidence type="ECO:0000256" key="2">
    <source>
        <dbReference type="ARBA" id="ARBA00023125"/>
    </source>
</evidence>
<dbReference type="CDD" id="cd06267">
    <property type="entry name" value="PBP1_LacI_sugar_binding-like"/>
    <property type="match status" value="1"/>
</dbReference>
<keyword evidence="3" id="KW-0804">Transcription</keyword>
<evidence type="ECO:0000313" key="5">
    <source>
        <dbReference type="EMBL" id="GLZ81696.1"/>
    </source>
</evidence>
<proteinExistence type="predicted"/>
<comment type="caution">
    <text evidence="5">The sequence shown here is derived from an EMBL/GenBank/DDBJ whole genome shotgun (WGS) entry which is preliminary data.</text>
</comment>
<dbReference type="PROSITE" id="PS00356">
    <property type="entry name" value="HTH_LACI_1"/>
    <property type="match status" value="1"/>
</dbReference>
<dbReference type="EMBL" id="BSTX01000007">
    <property type="protein sequence ID" value="GLZ81696.1"/>
    <property type="molecule type" value="Genomic_DNA"/>
</dbReference>
<sequence>MQPRRATIADVAARANVSSATVSRALAGNYPVAKDTRERIEAAVSALGYVVNAQARALAGQATRTVGIIIQEIVDPFYAFVARGVEQEAAVTGRLCLVCCTHGDPRQELAFIDLLHEQRADAVILVGGAISDKRHAGEIMARGASLRQHGGLLIHCGRATPSADIAAVEYDNEGGAFAATDHLITNGHTRILYLGGPRRMSTSADRLAGYKRALSSRNLPFDPDLVRLGAFGQPFGHTGMLEALDAGLDFTAVFAANDSTAIGAYAALSSRGLRVPEDISMVGYDDIPAARLLKPELTTVHVPLEEMGRQAVRLAAAHADGYGGGDIRLGTHLVLRDSVSAPRRKKR</sequence>
<dbReference type="Pfam" id="PF00356">
    <property type="entry name" value="LacI"/>
    <property type="match status" value="1"/>
</dbReference>
<dbReference type="Proteomes" id="UP001165079">
    <property type="component" value="Unassembled WGS sequence"/>
</dbReference>
<gene>
    <name evidence="5" type="ORF">Afil01_65030</name>
</gene>
<feature type="domain" description="HTH lacI-type" evidence="4">
    <location>
        <begin position="6"/>
        <end position="60"/>
    </location>
</feature>
<evidence type="ECO:0000256" key="1">
    <source>
        <dbReference type="ARBA" id="ARBA00023015"/>
    </source>
</evidence>
<dbReference type="SUPFAM" id="SSF53822">
    <property type="entry name" value="Periplasmic binding protein-like I"/>
    <property type="match status" value="1"/>
</dbReference>
<dbReference type="GO" id="GO:0003700">
    <property type="term" value="F:DNA-binding transcription factor activity"/>
    <property type="evidence" value="ECO:0007669"/>
    <property type="project" value="TreeGrafter"/>
</dbReference>
<dbReference type="InterPro" id="IPR046335">
    <property type="entry name" value="LacI/GalR-like_sensor"/>
</dbReference>
<protein>
    <submittedName>
        <fullName evidence="5">LacI family transcriptional regulator</fullName>
    </submittedName>
</protein>
<dbReference type="InterPro" id="IPR010982">
    <property type="entry name" value="Lambda_DNA-bd_dom_sf"/>
</dbReference>
<evidence type="ECO:0000256" key="3">
    <source>
        <dbReference type="ARBA" id="ARBA00023163"/>
    </source>
</evidence>
<dbReference type="Gene3D" id="3.40.50.2300">
    <property type="match status" value="2"/>
</dbReference>
<evidence type="ECO:0000259" key="4">
    <source>
        <dbReference type="PROSITE" id="PS50932"/>
    </source>
</evidence>
<dbReference type="CDD" id="cd01392">
    <property type="entry name" value="HTH_LacI"/>
    <property type="match status" value="1"/>
</dbReference>
<name>A0A9W6WDK3_9ACTN</name>
<dbReference type="GO" id="GO:0000976">
    <property type="term" value="F:transcription cis-regulatory region binding"/>
    <property type="evidence" value="ECO:0007669"/>
    <property type="project" value="TreeGrafter"/>
</dbReference>
<dbReference type="RefSeq" id="WP_285667252.1">
    <property type="nucleotide sequence ID" value="NZ_BSTX01000007.1"/>
</dbReference>
<reference evidence="5" key="1">
    <citation type="submission" date="2023-03" db="EMBL/GenBank/DDBJ databases">
        <title>Actinorhabdospora filicis NBRC 111898.</title>
        <authorList>
            <person name="Ichikawa N."/>
            <person name="Sato H."/>
            <person name="Tonouchi N."/>
        </authorList>
    </citation>
    <scope>NUCLEOTIDE SEQUENCE</scope>
    <source>
        <strain evidence="5">NBRC 111898</strain>
    </source>
</reference>
<dbReference type="SMART" id="SM00354">
    <property type="entry name" value="HTH_LACI"/>
    <property type="match status" value="1"/>
</dbReference>
<dbReference type="InterPro" id="IPR000843">
    <property type="entry name" value="HTH_LacI"/>
</dbReference>
<dbReference type="Pfam" id="PF13377">
    <property type="entry name" value="Peripla_BP_3"/>
    <property type="match status" value="1"/>
</dbReference>
<dbReference type="PROSITE" id="PS50932">
    <property type="entry name" value="HTH_LACI_2"/>
    <property type="match status" value="1"/>
</dbReference>
<keyword evidence="6" id="KW-1185">Reference proteome</keyword>
<dbReference type="PANTHER" id="PTHR30146">
    <property type="entry name" value="LACI-RELATED TRANSCRIPTIONAL REPRESSOR"/>
    <property type="match status" value="1"/>
</dbReference>
<dbReference type="Gene3D" id="1.10.260.40">
    <property type="entry name" value="lambda repressor-like DNA-binding domains"/>
    <property type="match status" value="1"/>
</dbReference>
<keyword evidence="2" id="KW-0238">DNA-binding</keyword>
<accession>A0A9W6WDK3</accession>